<evidence type="ECO:0000313" key="12">
    <source>
        <dbReference type="Proteomes" id="UP000178099"/>
    </source>
</evidence>
<dbReference type="Pfam" id="PF07650">
    <property type="entry name" value="KH_2"/>
    <property type="match status" value="1"/>
</dbReference>
<dbReference type="Pfam" id="PF00189">
    <property type="entry name" value="Ribosomal_S3_C"/>
    <property type="match status" value="1"/>
</dbReference>
<keyword evidence="4 8" id="KW-0689">Ribosomal protein</keyword>
<protein>
    <recommendedName>
        <fullName evidence="7 8">Small ribosomal subunit protein uS3</fullName>
    </recommendedName>
</protein>
<dbReference type="PROSITE" id="PS50823">
    <property type="entry name" value="KH_TYPE_2"/>
    <property type="match status" value="1"/>
</dbReference>
<dbReference type="InterPro" id="IPR018280">
    <property type="entry name" value="Ribosomal_uS3_CS"/>
</dbReference>
<dbReference type="SUPFAM" id="SSF54814">
    <property type="entry name" value="Prokaryotic type KH domain (KH-domain type II)"/>
    <property type="match status" value="1"/>
</dbReference>
<dbReference type="PANTHER" id="PTHR11760">
    <property type="entry name" value="30S/40S RIBOSOMAL PROTEIN S3"/>
    <property type="match status" value="1"/>
</dbReference>
<comment type="subunit">
    <text evidence="8">Part of the 30S ribosomal subunit. Forms a tight complex with proteins S10 and S14.</text>
</comment>
<dbReference type="Gene3D" id="3.30.1140.32">
    <property type="entry name" value="Ribosomal protein S3, C-terminal domain"/>
    <property type="match status" value="1"/>
</dbReference>
<evidence type="ECO:0000256" key="5">
    <source>
        <dbReference type="ARBA" id="ARBA00023274"/>
    </source>
</evidence>
<dbReference type="PANTHER" id="PTHR11760:SF19">
    <property type="entry name" value="SMALL RIBOSOMAL SUBUNIT PROTEIN US3C"/>
    <property type="match status" value="1"/>
</dbReference>
<evidence type="ECO:0000256" key="9">
    <source>
        <dbReference type="RuleBase" id="RU003624"/>
    </source>
</evidence>
<dbReference type="AlphaFoldDB" id="A0A1G2DBB8"/>
<sequence>MTHVVHPYAHRLGIIRDWKSRWFGVGKQYQKFLKEDITIREYLDKRLLGLYVASLDIERSNRKLRLIIRTARPGMLIGRQGEGAARFKEDVKKVMKKHGIPSDGLVIDIEEVRFPEANAMIVAQMVVEGLSRRLPFRRVLKQTIEKVMSTRDVKGARIMISGRLGGAEMSRTEQIKKGMLPLQTLRADVDFARATARLSYGAIGVKVWIYRGIIFADKNAQVH</sequence>
<feature type="domain" description="KH type-2" evidence="10">
    <location>
        <begin position="39"/>
        <end position="113"/>
    </location>
</feature>
<comment type="function">
    <text evidence="6 8">Binds the lower part of the 30S subunit head. Binds mRNA in the 70S ribosome, positioning it for translation.</text>
</comment>
<dbReference type="InterPro" id="IPR009019">
    <property type="entry name" value="KH_sf_prok-type"/>
</dbReference>
<dbReference type="CDD" id="cd02412">
    <property type="entry name" value="KH-II_30S_S3"/>
    <property type="match status" value="1"/>
</dbReference>
<keyword evidence="2 8" id="KW-0699">rRNA-binding</keyword>
<dbReference type="GO" id="GO:0006412">
    <property type="term" value="P:translation"/>
    <property type="evidence" value="ECO:0007669"/>
    <property type="project" value="UniProtKB-UniRule"/>
</dbReference>
<evidence type="ECO:0000256" key="8">
    <source>
        <dbReference type="HAMAP-Rule" id="MF_01309"/>
    </source>
</evidence>
<dbReference type="HAMAP" id="MF_01309_B">
    <property type="entry name" value="Ribosomal_uS3_B"/>
    <property type="match status" value="1"/>
</dbReference>
<dbReference type="FunFam" id="3.30.300.20:FF:000001">
    <property type="entry name" value="30S ribosomal protein S3"/>
    <property type="match status" value="1"/>
</dbReference>
<evidence type="ECO:0000256" key="2">
    <source>
        <dbReference type="ARBA" id="ARBA00022730"/>
    </source>
</evidence>
<dbReference type="InterPro" id="IPR057258">
    <property type="entry name" value="Ribosomal_uS3"/>
</dbReference>
<dbReference type="InterPro" id="IPR015946">
    <property type="entry name" value="KH_dom-like_a/b"/>
</dbReference>
<comment type="similarity">
    <text evidence="1 8 9">Belongs to the universal ribosomal protein uS3 family.</text>
</comment>
<dbReference type="Proteomes" id="UP000178099">
    <property type="component" value="Unassembled WGS sequence"/>
</dbReference>
<dbReference type="GO" id="GO:0003729">
    <property type="term" value="F:mRNA binding"/>
    <property type="evidence" value="ECO:0007669"/>
    <property type="project" value="UniProtKB-UniRule"/>
</dbReference>
<dbReference type="InterPro" id="IPR005704">
    <property type="entry name" value="Ribosomal_uS3_bac-typ"/>
</dbReference>
<dbReference type="PROSITE" id="PS00548">
    <property type="entry name" value="RIBOSOMAL_S3"/>
    <property type="match status" value="1"/>
</dbReference>
<dbReference type="SUPFAM" id="SSF54821">
    <property type="entry name" value="Ribosomal protein S3 C-terminal domain"/>
    <property type="match status" value="1"/>
</dbReference>
<evidence type="ECO:0000256" key="7">
    <source>
        <dbReference type="ARBA" id="ARBA00035257"/>
    </source>
</evidence>
<accession>A0A1G2DBB8</accession>
<dbReference type="GO" id="GO:0022627">
    <property type="term" value="C:cytosolic small ribosomal subunit"/>
    <property type="evidence" value="ECO:0007669"/>
    <property type="project" value="TreeGrafter"/>
</dbReference>
<evidence type="ECO:0000256" key="4">
    <source>
        <dbReference type="ARBA" id="ARBA00022980"/>
    </source>
</evidence>
<dbReference type="GO" id="GO:0003735">
    <property type="term" value="F:structural constituent of ribosome"/>
    <property type="evidence" value="ECO:0007669"/>
    <property type="project" value="InterPro"/>
</dbReference>
<evidence type="ECO:0000256" key="6">
    <source>
        <dbReference type="ARBA" id="ARBA00024998"/>
    </source>
</evidence>
<comment type="caution">
    <text evidence="11">The sequence shown here is derived from an EMBL/GenBank/DDBJ whole genome shotgun (WGS) entry which is preliminary data.</text>
</comment>
<evidence type="ECO:0000256" key="3">
    <source>
        <dbReference type="ARBA" id="ARBA00022884"/>
    </source>
</evidence>
<dbReference type="GO" id="GO:0019843">
    <property type="term" value="F:rRNA binding"/>
    <property type="evidence" value="ECO:0007669"/>
    <property type="project" value="UniProtKB-UniRule"/>
</dbReference>
<proteinExistence type="inferred from homology"/>
<evidence type="ECO:0000259" key="10">
    <source>
        <dbReference type="PROSITE" id="PS50823"/>
    </source>
</evidence>
<dbReference type="NCBIfam" id="TIGR01009">
    <property type="entry name" value="rpsC_bact"/>
    <property type="match status" value="1"/>
</dbReference>
<name>A0A1G2DBB8_9BACT</name>
<dbReference type="InterPro" id="IPR001351">
    <property type="entry name" value="Ribosomal_uS3_C"/>
</dbReference>
<keyword evidence="5 8" id="KW-0687">Ribonucleoprotein</keyword>
<dbReference type="InterPro" id="IPR036419">
    <property type="entry name" value="Ribosomal_S3_C_sf"/>
</dbReference>
<evidence type="ECO:0000313" key="11">
    <source>
        <dbReference type="EMBL" id="OGZ10906.1"/>
    </source>
</evidence>
<dbReference type="EMBL" id="MHLN01000030">
    <property type="protein sequence ID" value="OGZ10906.1"/>
    <property type="molecule type" value="Genomic_DNA"/>
</dbReference>
<keyword evidence="3 8" id="KW-0694">RNA-binding</keyword>
<dbReference type="Gene3D" id="3.30.300.20">
    <property type="match status" value="1"/>
</dbReference>
<dbReference type="InterPro" id="IPR004044">
    <property type="entry name" value="KH_dom_type_2"/>
</dbReference>
<gene>
    <name evidence="8" type="primary">rpsC</name>
    <name evidence="11" type="ORF">A3D67_01365</name>
</gene>
<evidence type="ECO:0000256" key="1">
    <source>
        <dbReference type="ARBA" id="ARBA00010761"/>
    </source>
</evidence>
<organism evidence="11 12">
    <name type="scientific">Candidatus Lloydbacteria bacterium RIFCSPHIGHO2_02_FULL_51_22</name>
    <dbReference type="NCBI Taxonomy" id="1798663"/>
    <lineage>
        <taxon>Bacteria</taxon>
        <taxon>Candidatus Lloydiibacteriota</taxon>
    </lineage>
</organism>
<reference evidence="11 12" key="1">
    <citation type="journal article" date="2016" name="Nat. Commun.">
        <title>Thousands of microbial genomes shed light on interconnected biogeochemical processes in an aquifer system.</title>
        <authorList>
            <person name="Anantharaman K."/>
            <person name="Brown C.T."/>
            <person name="Hug L.A."/>
            <person name="Sharon I."/>
            <person name="Castelle C.J."/>
            <person name="Probst A.J."/>
            <person name="Thomas B.C."/>
            <person name="Singh A."/>
            <person name="Wilkins M.J."/>
            <person name="Karaoz U."/>
            <person name="Brodie E.L."/>
            <person name="Williams K.H."/>
            <person name="Hubbard S.S."/>
            <person name="Banfield J.F."/>
        </authorList>
    </citation>
    <scope>NUCLEOTIDE SEQUENCE [LARGE SCALE GENOMIC DNA]</scope>
</reference>